<dbReference type="GO" id="GO:0016811">
    <property type="term" value="F:hydrolase activity, acting on carbon-nitrogen (but not peptide) bonds, in linear amides"/>
    <property type="evidence" value="ECO:0007669"/>
    <property type="project" value="InterPro"/>
</dbReference>
<reference evidence="2" key="1">
    <citation type="journal article" date="2023" name="Mol. Phylogenet. Evol.">
        <title>Genome-scale phylogeny and comparative genomics of the fungal order Sordariales.</title>
        <authorList>
            <person name="Hensen N."/>
            <person name="Bonometti L."/>
            <person name="Westerberg I."/>
            <person name="Brannstrom I.O."/>
            <person name="Guillou S."/>
            <person name="Cros-Aarteil S."/>
            <person name="Calhoun S."/>
            <person name="Haridas S."/>
            <person name="Kuo A."/>
            <person name="Mondo S."/>
            <person name="Pangilinan J."/>
            <person name="Riley R."/>
            <person name="LaButti K."/>
            <person name="Andreopoulos B."/>
            <person name="Lipzen A."/>
            <person name="Chen C."/>
            <person name="Yan M."/>
            <person name="Daum C."/>
            <person name="Ng V."/>
            <person name="Clum A."/>
            <person name="Steindorff A."/>
            <person name="Ohm R.A."/>
            <person name="Martin F."/>
            <person name="Silar P."/>
            <person name="Natvig D.O."/>
            <person name="Lalanne C."/>
            <person name="Gautier V."/>
            <person name="Ament-Velasquez S.L."/>
            <person name="Kruys A."/>
            <person name="Hutchinson M.I."/>
            <person name="Powell A.J."/>
            <person name="Barry K."/>
            <person name="Miller A.N."/>
            <person name="Grigoriev I.V."/>
            <person name="Debuchy R."/>
            <person name="Gladieux P."/>
            <person name="Hiltunen Thoren M."/>
            <person name="Johannesson H."/>
        </authorList>
    </citation>
    <scope>NUCLEOTIDE SEQUENCE</scope>
    <source>
        <strain evidence="2">CBS 315.58</strain>
    </source>
</reference>
<dbReference type="InterPro" id="IPR004304">
    <property type="entry name" value="FmdA_AmdA"/>
</dbReference>
<keyword evidence="3" id="KW-1185">Reference proteome</keyword>
<name>A0AAN6X6B6_9PEZI</name>
<evidence type="ECO:0000313" key="2">
    <source>
        <dbReference type="EMBL" id="KAK4194471.1"/>
    </source>
</evidence>
<evidence type="ECO:0000256" key="1">
    <source>
        <dbReference type="SAM" id="MobiDB-lite"/>
    </source>
</evidence>
<feature type="region of interest" description="Disordered" evidence="1">
    <location>
        <begin position="1"/>
        <end position="40"/>
    </location>
</feature>
<dbReference type="Pfam" id="PF03069">
    <property type="entry name" value="FmdA_AmdA"/>
    <property type="match status" value="1"/>
</dbReference>
<comment type="caution">
    <text evidence="2">The sequence shown here is derived from an EMBL/GenBank/DDBJ whole genome shotgun (WGS) entry which is preliminary data.</text>
</comment>
<proteinExistence type="predicted"/>
<dbReference type="PANTHER" id="PTHR31891:SF1">
    <property type="entry name" value="FORMAMIDASE C869.04-RELATED"/>
    <property type="match status" value="1"/>
</dbReference>
<protein>
    <submittedName>
        <fullName evidence="2">Uncharacterized protein</fullName>
    </submittedName>
</protein>
<dbReference type="Gene3D" id="2.60.120.580">
    <property type="entry name" value="Acetamidase/Formamidase-like domains"/>
    <property type="match status" value="1"/>
</dbReference>
<dbReference type="AlphaFoldDB" id="A0AAN6X6B6"/>
<accession>A0AAN6X6B6</accession>
<organism evidence="2 3">
    <name type="scientific">Triangularia verruculosa</name>
    <dbReference type="NCBI Taxonomy" id="2587418"/>
    <lineage>
        <taxon>Eukaryota</taxon>
        <taxon>Fungi</taxon>
        <taxon>Dikarya</taxon>
        <taxon>Ascomycota</taxon>
        <taxon>Pezizomycotina</taxon>
        <taxon>Sordariomycetes</taxon>
        <taxon>Sordariomycetidae</taxon>
        <taxon>Sordariales</taxon>
        <taxon>Podosporaceae</taxon>
        <taxon>Triangularia</taxon>
    </lineage>
</organism>
<dbReference type="EMBL" id="MU864059">
    <property type="protein sequence ID" value="KAK4194471.1"/>
    <property type="molecule type" value="Genomic_DNA"/>
</dbReference>
<dbReference type="Proteomes" id="UP001303160">
    <property type="component" value="Unassembled WGS sequence"/>
</dbReference>
<reference evidence="2" key="2">
    <citation type="submission" date="2023-05" db="EMBL/GenBank/DDBJ databases">
        <authorList>
            <consortium name="Lawrence Berkeley National Laboratory"/>
            <person name="Steindorff A."/>
            <person name="Hensen N."/>
            <person name="Bonometti L."/>
            <person name="Westerberg I."/>
            <person name="Brannstrom I.O."/>
            <person name="Guillou S."/>
            <person name="Cros-Aarteil S."/>
            <person name="Calhoun S."/>
            <person name="Haridas S."/>
            <person name="Kuo A."/>
            <person name="Mondo S."/>
            <person name="Pangilinan J."/>
            <person name="Riley R."/>
            <person name="Labutti K."/>
            <person name="Andreopoulos B."/>
            <person name="Lipzen A."/>
            <person name="Chen C."/>
            <person name="Yanf M."/>
            <person name="Daum C."/>
            <person name="Ng V."/>
            <person name="Clum A."/>
            <person name="Ohm R."/>
            <person name="Martin F."/>
            <person name="Silar P."/>
            <person name="Natvig D."/>
            <person name="Lalanne C."/>
            <person name="Gautier V."/>
            <person name="Ament-Velasquez S.L."/>
            <person name="Kruys A."/>
            <person name="Hutchinson M.I."/>
            <person name="Powell A.J."/>
            <person name="Barry K."/>
            <person name="Miller A.N."/>
            <person name="Grigoriev I.V."/>
            <person name="Debuchy R."/>
            <person name="Gladieux P."/>
            <person name="Thoren M.H."/>
            <person name="Johannesson H."/>
        </authorList>
    </citation>
    <scope>NUCLEOTIDE SEQUENCE</scope>
    <source>
        <strain evidence="2">CBS 315.58</strain>
    </source>
</reference>
<gene>
    <name evidence="2" type="ORF">QBC40DRAFT_259975</name>
</gene>
<evidence type="ECO:0000313" key="3">
    <source>
        <dbReference type="Proteomes" id="UP001303160"/>
    </source>
</evidence>
<dbReference type="PANTHER" id="PTHR31891">
    <property type="entry name" value="FORMAMIDASE C869.04-RELATED"/>
    <property type="match status" value="1"/>
</dbReference>
<sequence>MGKSAIRTVCKADFDKPASEQPTDGTPTSPPRATIQDGETVKTECLDWTGGGQIKNDDSADDIKNIDLTRVHYLSAPSPSPTPSQAMPSS</sequence>